<proteinExistence type="predicted"/>
<dbReference type="AlphaFoldDB" id="A0A4D4M2H5"/>
<protein>
    <recommendedName>
        <fullName evidence="4">Secreted protein</fullName>
    </recommendedName>
</protein>
<gene>
    <name evidence="2" type="ORF">SAV14893_054110</name>
</gene>
<dbReference type="Proteomes" id="UP000302139">
    <property type="component" value="Unassembled WGS sequence"/>
</dbReference>
<comment type="caution">
    <text evidence="2">The sequence shown here is derived from an EMBL/GenBank/DDBJ whole genome shotgun (WGS) entry which is preliminary data.</text>
</comment>
<feature type="chain" id="PRO_5020778763" description="Secreted protein" evidence="1">
    <location>
        <begin position="34"/>
        <end position="260"/>
    </location>
</feature>
<dbReference type="RefSeq" id="WP_037645547.1">
    <property type="nucleotide sequence ID" value="NZ_BAABTN010000012.1"/>
</dbReference>
<organism evidence="2 3">
    <name type="scientific">Streptomyces avermitilis</name>
    <dbReference type="NCBI Taxonomy" id="33903"/>
    <lineage>
        <taxon>Bacteria</taxon>
        <taxon>Bacillati</taxon>
        <taxon>Actinomycetota</taxon>
        <taxon>Actinomycetes</taxon>
        <taxon>Kitasatosporales</taxon>
        <taxon>Streptomycetaceae</taxon>
        <taxon>Streptomyces</taxon>
    </lineage>
</organism>
<keyword evidence="1" id="KW-0732">Signal</keyword>
<evidence type="ECO:0008006" key="4">
    <source>
        <dbReference type="Google" id="ProtNLM"/>
    </source>
</evidence>
<feature type="signal peptide" evidence="1">
    <location>
        <begin position="1"/>
        <end position="33"/>
    </location>
</feature>
<reference evidence="2 3" key="1">
    <citation type="submission" date="2019-04" db="EMBL/GenBank/DDBJ databases">
        <title>Draft genome sequences of Streptomyces avermitilis NBRC 14893.</title>
        <authorList>
            <person name="Komaki H."/>
            <person name="Tamura T."/>
            <person name="Hosoyama A."/>
        </authorList>
    </citation>
    <scope>NUCLEOTIDE SEQUENCE [LARGE SCALE GENOMIC DNA]</scope>
    <source>
        <strain evidence="2 3">NBRC 14893</strain>
    </source>
</reference>
<sequence>MSTLKQRTKLFSIAGTFIAASAMVTAIAPSAQAATPTDEQIRIALQHHADGTQTPADVAVIKSVPALAASVPDPTAPEEITTTEAVINANGQAVSPANGAPMTPEQLAEVMPPSTATPSDPSTEVTTPAETEVAPQGSAVAPGITGGTWKVTHITHTHRAYSHTVIFKYHTYASFNYGGGKVRGWRDRSDDITNTSVDVEIAPKRIVNTKSYTPASSATSQMKREIKLCVFKYGCYAILHPWAKVQVFGTGKTKIAGSGV</sequence>
<accession>A0A4D4M2H5</accession>
<evidence type="ECO:0000313" key="2">
    <source>
        <dbReference type="EMBL" id="GDY66018.1"/>
    </source>
</evidence>
<dbReference type="GeneID" id="41542897"/>
<evidence type="ECO:0000313" key="3">
    <source>
        <dbReference type="Proteomes" id="UP000302139"/>
    </source>
</evidence>
<dbReference type="EMBL" id="BJHX01000001">
    <property type="protein sequence ID" value="GDY66018.1"/>
    <property type="molecule type" value="Genomic_DNA"/>
</dbReference>
<evidence type="ECO:0000256" key="1">
    <source>
        <dbReference type="SAM" id="SignalP"/>
    </source>
</evidence>
<name>A0A4D4M2H5_STRAX</name>